<comment type="caution">
    <text evidence="1">The sequence shown here is derived from an EMBL/GenBank/DDBJ whole genome shotgun (WGS) entry which is preliminary data.</text>
</comment>
<gene>
    <name evidence="1" type="ORF">MGAL_10B029042</name>
</gene>
<accession>A0A8B6E5N5</accession>
<dbReference type="OrthoDB" id="5988093at2759"/>
<protein>
    <submittedName>
        <fullName evidence="1">Uncharacterized protein</fullName>
    </submittedName>
</protein>
<sequence length="181" mass="20847">MDEDTTQCSFLKRAFPPGLEDEVSIIEANAARTAGPPNDLDDYTKRWLTVGVCLHTVISPVLREYILPILIKLYYRLTVKCQIDKQTYPFHMKTYLSGIHVDLNYETINMNKDIFKKRTNQYDYRVKNPVDLSKLFLQTHMTKYHAIDDSCDSTALLGIIININEFPTTVQTNAYTVSIIC</sequence>
<name>A0A8B6E5N5_MYTGA</name>
<reference evidence="1" key="1">
    <citation type="submission" date="2018-11" db="EMBL/GenBank/DDBJ databases">
        <authorList>
            <person name="Alioto T."/>
            <person name="Alioto T."/>
        </authorList>
    </citation>
    <scope>NUCLEOTIDE SEQUENCE</scope>
</reference>
<dbReference type="EMBL" id="UYJE01004548">
    <property type="protein sequence ID" value="VDI28888.1"/>
    <property type="molecule type" value="Genomic_DNA"/>
</dbReference>
<evidence type="ECO:0000313" key="2">
    <source>
        <dbReference type="Proteomes" id="UP000596742"/>
    </source>
</evidence>
<organism evidence="1 2">
    <name type="scientific">Mytilus galloprovincialis</name>
    <name type="common">Mediterranean mussel</name>
    <dbReference type="NCBI Taxonomy" id="29158"/>
    <lineage>
        <taxon>Eukaryota</taxon>
        <taxon>Metazoa</taxon>
        <taxon>Spiralia</taxon>
        <taxon>Lophotrochozoa</taxon>
        <taxon>Mollusca</taxon>
        <taxon>Bivalvia</taxon>
        <taxon>Autobranchia</taxon>
        <taxon>Pteriomorphia</taxon>
        <taxon>Mytilida</taxon>
        <taxon>Mytiloidea</taxon>
        <taxon>Mytilidae</taxon>
        <taxon>Mytilinae</taxon>
        <taxon>Mytilus</taxon>
    </lineage>
</organism>
<keyword evidence="2" id="KW-1185">Reference proteome</keyword>
<evidence type="ECO:0000313" key="1">
    <source>
        <dbReference type="EMBL" id="VDI28888.1"/>
    </source>
</evidence>
<dbReference type="Proteomes" id="UP000596742">
    <property type="component" value="Unassembled WGS sequence"/>
</dbReference>
<dbReference type="AlphaFoldDB" id="A0A8B6E5N5"/>
<proteinExistence type="predicted"/>